<sequence>MALKSSLHITSYCSILSILLICLTLTRRSEGHGYMIDPPARSSMWRVGFSTPVNYNDNALRCGGSRAPRQARAPVTASNLQPEACMTIQEGMQTRCQLTENRQTVRDASKTIEADRQVGHQVTENRWTVMVACMSIQEGMQARCQLTDHRQTVRDASMTIDADLGCQVTGYLRRCCRGSYVL</sequence>
<feature type="signal peptide" evidence="1">
    <location>
        <begin position="1"/>
        <end position="31"/>
    </location>
</feature>
<dbReference type="EMBL" id="BLXT01005398">
    <property type="protein sequence ID" value="GFO22513.1"/>
    <property type="molecule type" value="Genomic_DNA"/>
</dbReference>
<accession>A0AAV4BUN3</accession>
<gene>
    <name evidence="2" type="ORF">PoB_004901800</name>
</gene>
<dbReference type="AlphaFoldDB" id="A0AAV4BUN3"/>
<protein>
    <submittedName>
        <fullName evidence="2">Chitin binding protein</fullName>
    </submittedName>
</protein>
<dbReference type="Proteomes" id="UP000735302">
    <property type="component" value="Unassembled WGS sequence"/>
</dbReference>
<comment type="caution">
    <text evidence="2">The sequence shown here is derived from an EMBL/GenBank/DDBJ whole genome shotgun (WGS) entry which is preliminary data.</text>
</comment>
<keyword evidence="3" id="KW-1185">Reference proteome</keyword>
<reference evidence="2 3" key="1">
    <citation type="journal article" date="2021" name="Elife">
        <title>Chloroplast acquisition without the gene transfer in kleptoplastic sea slugs, Plakobranchus ocellatus.</title>
        <authorList>
            <person name="Maeda T."/>
            <person name="Takahashi S."/>
            <person name="Yoshida T."/>
            <person name="Shimamura S."/>
            <person name="Takaki Y."/>
            <person name="Nagai Y."/>
            <person name="Toyoda A."/>
            <person name="Suzuki Y."/>
            <person name="Arimoto A."/>
            <person name="Ishii H."/>
            <person name="Satoh N."/>
            <person name="Nishiyama T."/>
            <person name="Hasebe M."/>
            <person name="Maruyama T."/>
            <person name="Minagawa J."/>
            <person name="Obokata J."/>
            <person name="Shigenobu S."/>
        </authorList>
    </citation>
    <scope>NUCLEOTIDE SEQUENCE [LARGE SCALE GENOMIC DNA]</scope>
</reference>
<proteinExistence type="predicted"/>
<keyword evidence="1" id="KW-0732">Signal</keyword>
<evidence type="ECO:0000313" key="2">
    <source>
        <dbReference type="EMBL" id="GFO22513.1"/>
    </source>
</evidence>
<evidence type="ECO:0000256" key="1">
    <source>
        <dbReference type="SAM" id="SignalP"/>
    </source>
</evidence>
<name>A0AAV4BUN3_9GAST</name>
<feature type="chain" id="PRO_5043394126" evidence="1">
    <location>
        <begin position="32"/>
        <end position="182"/>
    </location>
</feature>
<evidence type="ECO:0000313" key="3">
    <source>
        <dbReference type="Proteomes" id="UP000735302"/>
    </source>
</evidence>
<organism evidence="2 3">
    <name type="scientific">Plakobranchus ocellatus</name>
    <dbReference type="NCBI Taxonomy" id="259542"/>
    <lineage>
        <taxon>Eukaryota</taxon>
        <taxon>Metazoa</taxon>
        <taxon>Spiralia</taxon>
        <taxon>Lophotrochozoa</taxon>
        <taxon>Mollusca</taxon>
        <taxon>Gastropoda</taxon>
        <taxon>Heterobranchia</taxon>
        <taxon>Euthyneura</taxon>
        <taxon>Panpulmonata</taxon>
        <taxon>Sacoglossa</taxon>
        <taxon>Placobranchoidea</taxon>
        <taxon>Plakobranchidae</taxon>
        <taxon>Plakobranchus</taxon>
    </lineage>
</organism>